<comment type="caution">
    <text evidence="1">The sequence shown here is derived from an EMBL/GenBank/DDBJ whole genome shotgun (WGS) entry which is preliminary data.</text>
</comment>
<proteinExistence type="predicted"/>
<organism evidence="1 2">
    <name type="scientific">Hymenobacter aranciens</name>
    <dbReference type="NCBI Taxonomy" id="3063996"/>
    <lineage>
        <taxon>Bacteria</taxon>
        <taxon>Pseudomonadati</taxon>
        <taxon>Bacteroidota</taxon>
        <taxon>Cytophagia</taxon>
        <taxon>Cytophagales</taxon>
        <taxon>Hymenobacteraceae</taxon>
        <taxon>Hymenobacter</taxon>
    </lineage>
</organism>
<dbReference type="Proteomes" id="UP001176429">
    <property type="component" value="Unassembled WGS sequence"/>
</dbReference>
<keyword evidence="2" id="KW-1185">Reference proteome</keyword>
<protein>
    <submittedName>
        <fullName evidence="1">Uncharacterized protein</fullName>
    </submittedName>
</protein>
<evidence type="ECO:0000313" key="2">
    <source>
        <dbReference type="Proteomes" id="UP001176429"/>
    </source>
</evidence>
<sequence>MFYDIYGLSLERNSATVERFLARFCWRAGLEPLTDTFLQVWPREKYPTVPMVELDIHSIAELTDYAERNPTHGFNFYTQVALRSDIKTVIIKFTYDAKVVFGISITDWGDNYSQAHAIEKEIREITQAYKSYISLEYPPADDEEEFDEDMIVWPYEPDNCT</sequence>
<dbReference type="RefSeq" id="WP_305008526.1">
    <property type="nucleotide sequence ID" value="NZ_JAUQSY010000016.1"/>
</dbReference>
<dbReference type="EMBL" id="JAUQSY010000016">
    <property type="protein sequence ID" value="MDO7877108.1"/>
    <property type="molecule type" value="Genomic_DNA"/>
</dbReference>
<evidence type="ECO:0000313" key="1">
    <source>
        <dbReference type="EMBL" id="MDO7877108.1"/>
    </source>
</evidence>
<accession>A0ABT9BKP7</accession>
<reference evidence="1" key="1">
    <citation type="submission" date="2023-07" db="EMBL/GenBank/DDBJ databases">
        <authorList>
            <person name="Kim M.K."/>
        </authorList>
    </citation>
    <scope>NUCLEOTIDE SEQUENCE</scope>
    <source>
        <strain evidence="1">ASUV-10-1</strain>
    </source>
</reference>
<name>A0ABT9BKP7_9BACT</name>
<gene>
    <name evidence="1" type="ORF">Q5H93_20350</name>
</gene>